<dbReference type="Pfam" id="PF22525">
    <property type="entry name" value="H2TH_5"/>
    <property type="match status" value="1"/>
</dbReference>
<dbReference type="RefSeq" id="WP_062612445.1">
    <property type="nucleotide sequence ID" value="NZ_CALTZF010000001.1"/>
</dbReference>
<dbReference type="EMBL" id="JASPDQ010000002">
    <property type="protein sequence ID" value="MDK8601086.1"/>
    <property type="molecule type" value="Genomic_DNA"/>
</dbReference>
<dbReference type="EMBL" id="LNIZ01000001">
    <property type="protein sequence ID" value="KTF04981.1"/>
    <property type="molecule type" value="Genomic_DNA"/>
</dbReference>
<evidence type="ECO:0000313" key="2">
    <source>
        <dbReference type="EMBL" id="KTF04981.1"/>
    </source>
</evidence>
<keyword evidence="4" id="KW-1185">Reference proteome</keyword>
<feature type="domain" description="Integration host factor-like helix-two turn-helix" evidence="1">
    <location>
        <begin position="32"/>
        <end position="102"/>
    </location>
</feature>
<reference evidence="2 4" key="1">
    <citation type="submission" date="2015-11" db="EMBL/GenBank/DDBJ databases">
        <title>Draft Genome Sequence of the Type Strain Trueperella bernardiae LCDC 89-0504T, Isolated from Blood Culture.</title>
        <authorList>
            <person name="Bernier A.-M."/>
            <person name="Bernard K."/>
        </authorList>
    </citation>
    <scope>NUCLEOTIDE SEQUENCE [LARGE SCALE GENOMIC DNA]</scope>
    <source>
        <strain evidence="2 4">LCDC 89-0504</strain>
    </source>
</reference>
<dbReference type="Proteomes" id="UP001225576">
    <property type="component" value="Unassembled WGS sequence"/>
</dbReference>
<reference evidence="3" key="2">
    <citation type="submission" date="2023-05" db="EMBL/GenBank/DDBJ databases">
        <title>Genomic Catalog of Human Bladder Bacteria.</title>
        <authorList>
            <person name="Du J."/>
        </authorList>
    </citation>
    <scope>NUCLEOTIDE SEQUENCE</scope>
    <source>
        <strain evidence="3">UMB1304A</strain>
    </source>
</reference>
<dbReference type="GO" id="GO:0003676">
    <property type="term" value="F:nucleic acid binding"/>
    <property type="evidence" value="ECO:0007669"/>
    <property type="project" value="InterPro"/>
</dbReference>
<organism evidence="2 4">
    <name type="scientific">Trueperella bernardiae</name>
    <dbReference type="NCBI Taxonomy" id="59561"/>
    <lineage>
        <taxon>Bacteria</taxon>
        <taxon>Bacillati</taxon>
        <taxon>Actinomycetota</taxon>
        <taxon>Actinomycetes</taxon>
        <taxon>Actinomycetales</taxon>
        <taxon>Actinomycetaceae</taxon>
        <taxon>Trueperella</taxon>
    </lineage>
</organism>
<dbReference type="OrthoDB" id="3197442at2"/>
<evidence type="ECO:0000313" key="3">
    <source>
        <dbReference type="EMBL" id="MDK8601086.1"/>
    </source>
</evidence>
<evidence type="ECO:0000313" key="4">
    <source>
        <dbReference type="Proteomes" id="UP000054404"/>
    </source>
</evidence>
<name>A0A0W1KLQ1_9ACTO</name>
<dbReference type="InterPro" id="IPR047806">
    <property type="entry name" value="IHF_actinobact"/>
</dbReference>
<proteinExistence type="predicted"/>
<dbReference type="Gene3D" id="1.10.8.50">
    <property type="match status" value="1"/>
</dbReference>
<protein>
    <submittedName>
        <fullName evidence="3">Integration host factor, actinobacterial type</fullName>
    </submittedName>
</protein>
<dbReference type="SUPFAM" id="SSF46946">
    <property type="entry name" value="S13-like H2TH domain"/>
    <property type="match status" value="1"/>
</dbReference>
<gene>
    <name evidence="3" type="primary">mihF</name>
    <name evidence="2" type="ORF">AQZ59_00288</name>
    <name evidence="3" type="ORF">QP858_01235</name>
</gene>
<sequence>MALPHLTAEERQAALEKAAVARKRRAEIKAQLKSGERKLSEVLELAKEDAVLAKLKVTSLLQSLPGVGPAKCEAVMEDAKISPSRRLGGLGKHQAHHLVELFG</sequence>
<dbReference type="PATRIC" id="fig|59561.3.peg.284"/>
<dbReference type="InterPro" id="IPR010979">
    <property type="entry name" value="Ribosomal_uS13-like_H2TH"/>
</dbReference>
<accession>A0A0W1KLQ1</accession>
<evidence type="ECO:0000259" key="1">
    <source>
        <dbReference type="Pfam" id="PF22525"/>
    </source>
</evidence>
<dbReference type="STRING" id="59561.AQZ59_00288"/>
<dbReference type="Proteomes" id="UP000054404">
    <property type="component" value="Unassembled WGS sequence"/>
</dbReference>
<dbReference type="AlphaFoldDB" id="A0A0W1KLQ1"/>
<dbReference type="InterPro" id="IPR055201">
    <property type="entry name" value="IHF-like_H2TH"/>
</dbReference>
<dbReference type="NCBIfam" id="NF041260">
    <property type="entry name" value="actino_IHF"/>
    <property type="match status" value="1"/>
</dbReference>
<comment type="caution">
    <text evidence="2">The sequence shown here is derived from an EMBL/GenBank/DDBJ whole genome shotgun (WGS) entry which is preliminary data.</text>
</comment>